<protein>
    <recommendedName>
        <fullName evidence="4">Ladinin-1</fullName>
    </recommendedName>
</protein>
<feature type="compositionally biased region" description="Basic and acidic residues" evidence="1">
    <location>
        <begin position="391"/>
        <end position="400"/>
    </location>
</feature>
<feature type="compositionally biased region" description="Polar residues" evidence="1">
    <location>
        <begin position="261"/>
        <end position="296"/>
    </location>
</feature>
<name>A0AAV6SQB9_SOLSE</name>
<dbReference type="EMBL" id="JAGKHQ010000003">
    <property type="protein sequence ID" value="KAG7519723.1"/>
    <property type="molecule type" value="Genomic_DNA"/>
</dbReference>
<feature type="compositionally biased region" description="Basic and acidic residues" evidence="1">
    <location>
        <begin position="89"/>
        <end position="111"/>
    </location>
</feature>
<sequence>MSISRKNWSALSSLARQWTMEDEEEVEREERRRRRGKSSSSTADPDATTDAATGGITSGGDTRTSGSPAGTETSQGLSSEEQMQLDFVEMLRVRDEKRRLRHVETLRRQKQEEEEEEEADGEVVVGGVARNMGEEEEDSVFPSVKTTHKQPPQKTSASRNSSAVTDVTNRQENGESRRKESDPRPASSPVSSLVSSPVSSPVSRPARKFVSSVSISLDKSPSISGRSTPMSPRSPTAPMSPREHCSSPCQSPPPGGAQSPVQNGHTQETGRNVSLSNGGAEQTSRPGLVRQSSRTVSFRMMRKKEEETSPLHRSASVRVATKKFETNTDQNEDEEKTSSFTRNSRQRISSRSIQEKMERLAQAAQKSETTRCADVSQRTLFLLEEVSRKRGIFEKDEQKETSSSSSSSSSRQDFRSLRSGMSDRINRWINKSNQSGPAHGPTADLRHVDISSKRSMFENRGQNGGGDVSKTVNIYK</sequence>
<feature type="compositionally biased region" description="Basic and acidic residues" evidence="1">
    <location>
        <begin position="444"/>
        <end position="457"/>
    </location>
</feature>
<feature type="compositionally biased region" description="Polar residues" evidence="1">
    <location>
        <begin position="211"/>
        <end position="234"/>
    </location>
</feature>
<dbReference type="GO" id="GO:0005198">
    <property type="term" value="F:structural molecule activity"/>
    <property type="evidence" value="ECO:0007669"/>
    <property type="project" value="InterPro"/>
</dbReference>
<feature type="compositionally biased region" description="Polar residues" evidence="1">
    <location>
        <begin position="63"/>
        <end position="82"/>
    </location>
</feature>
<evidence type="ECO:0000313" key="2">
    <source>
        <dbReference type="EMBL" id="KAG7519723.1"/>
    </source>
</evidence>
<feature type="compositionally biased region" description="Polar residues" evidence="1">
    <location>
        <begin position="149"/>
        <end position="171"/>
    </location>
</feature>
<dbReference type="PANTHER" id="PTHR12392:SF0">
    <property type="entry name" value="LADININ-1"/>
    <property type="match status" value="1"/>
</dbReference>
<feature type="compositionally biased region" description="Low complexity" evidence="1">
    <location>
        <begin position="342"/>
        <end position="352"/>
    </location>
</feature>
<evidence type="ECO:0000313" key="3">
    <source>
        <dbReference type="Proteomes" id="UP000693946"/>
    </source>
</evidence>
<reference evidence="2 3" key="1">
    <citation type="journal article" date="2021" name="Sci. Rep.">
        <title>Chromosome anchoring in Senegalese sole (Solea senegalensis) reveals sex-associated markers and genome rearrangements in flatfish.</title>
        <authorList>
            <person name="Guerrero-Cozar I."/>
            <person name="Gomez-Garrido J."/>
            <person name="Berbel C."/>
            <person name="Martinez-Blanch J.F."/>
            <person name="Alioto T."/>
            <person name="Claros M.G."/>
            <person name="Gagnaire P.A."/>
            <person name="Manchado M."/>
        </authorList>
    </citation>
    <scope>NUCLEOTIDE SEQUENCE [LARGE SCALE GENOMIC DNA]</scope>
    <source>
        <strain evidence="2">Sse05_10M</strain>
    </source>
</reference>
<feature type="compositionally biased region" description="Low complexity" evidence="1">
    <location>
        <begin position="184"/>
        <end position="204"/>
    </location>
</feature>
<organism evidence="2 3">
    <name type="scientific">Solea senegalensis</name>
    <name type="common">Senegalese sole</name>
    <dbReference type="NCBI Taxonomy" id="28829"/>
    <lineage>
        <taxon>Eukaryota</taxon>
        <taxon>Metazoa</taxon>
        <taxon>Chordata</taxon>
        <taxon>Craniata</taxon>
        <taxon>Vertebrata</taxon>
        <taxon>Euteleostomi</taxon>
        <taxon>Actinopterygii</taxon>
        <taxon>Neopterygii</taxon>
        <taxon>Teleostei</taxon>
        <taxon>Neoteleostei</taxon>
        <taxon>Acanthomorphata</taxon>
        <taxon>Carangaria</taxon>
        <taxon>Pleuronectiformes</taxon>
        <taxon>Pleuronectoidei</taxon>
        <taxon>Soleidae</taxon>
        <taxon>Solea</taxon>
    </lineage>
</organism>
<dbReference type="InterPro" id="IPR017404">
    <property type="entry name" value="Ladinin_1"/>
</dbReference>
<dbReference type="Proteomes" id="UP000693946">
    <property type="component" value="Linkage Group LG11"/>
</dbReference>
<feature type="compositionally biased region" description="Basic and acidic residues" evidence="1">
    <location>
        <begin position="172"/>
        <end position="183"/>
    </location>
</feature>
<comment type="caution">
    <text evidence="2">The sequence shown here is derived from an EMBL/GenBank/DDBJ whole genome shotgun (WGS) entry which is preliminary data.</text>
</comment>
<evidence type="ECO:0008006" key="4">
    <source>
        <dbReference type="Google" id="ProtNLM"/>
    </source>
</evidence>
<feature type="compositionally biased region" description="Low complexity" evidence="1">
    <location>
        <begin position="39"/>
        <end position="62"/>
    </location>
</feature>
<proteinExistence type="predicted"/>
<feature type="compositionally biased region" description="Acidic residues" evidence="1">
    <location>
        <begin position="112"/>
        <end position="121"/>
    </location>
</feature>
<dbReference type="AlphaFoldDB" id="A0AAV6SQB9"/>
<gene>
    <name evidence="2" type="ORF">JOB18_014840</name>
</gene>
<feature type="region of interest" description="Disordered" evidence="1">
    <location>
        <begin position="391"/>
        <end position="476"/>
    </location>
</feature>
<keyword evidence="3" id="KW-1185">Reference proteome</keyword>
<accession>A0AAV6SQB9</accession>
<dbReference type="PANTHER" id="PTHR12392">
    <property type="entry name" value="LADININ 1"/>
    <property type="match status" value="1"/>
</dbReference>
<evidence type="ECO:0000256" key="1">
    <source>
        <dbReference type="SAM" id="MobiDB-lite"/>
    </source>
</evidence>
<feature type="compositionally biased region" description="Polar residues" evidence="1">
    <location>
        <begin position="1"/>
        <end position="16"/>
    </location>
</feature>
<feature type="region of interest" description="Disordered" evidence="1">
    <location>
        <begin position="1"/>
        <end position="374"/>
    </location>
</feature>